<dbReference type="RefSeq" id="WP_147930192.1">
    <property type="nucleotide sequence ID" value="NZ_VOXD01000009.1"/>
</dbReference>
<evidence type="ECO:0000256" key="2">
    <source>
        <dbReference type="ARBA" id="ARBA00005082"/>
    </source>
</evidence>
<dbReference type="UniPathway" id="UPA00379">
    <property type="reaction ID" value="UER00555"/>
</dbReference>
<dbReference type="SMART" id="SM01222">
    <property type="entry name" value="FTCD_N"/>
    <property type="match status" value="1"/>
</dbReference>
<dbReference type="PANTHER" id="PTHR12234:SF0">
    <property type="entry name" value="FORMIMIDOYLTRANSFERASE-CYCLODEAMINASE"/>
    <property type="match status" value="1"/>
</dbReference>
<evidence type="ECO:0000256" key="3">
    <source>
        <dbReference type="ARBA" id="ARBA00012252"/>
    </source>
</evidence>
<comment type="caution">
    <text evidence="10">The sequence shown here is derived from an EMBL/GenBank/DDBJ whole genome shotgun (WGS) entry which is preliminary data.</text>
</comment>
<dbReference type="InterPro" id="IPR004227">
    <property type="entry name" value="Formiminotransferase_cat"/>
</dbReference>
<dbReference type="EMBL" id="VOXD01000009">
    <property type="protein sequence ID" value="TXF90153.1"/>
    <property type="molecule type" value="Genomic_DNA"/>
</dbReference>
<dbReference type="Proteomes" id="UP000321907">
    <property type="component" value="Unassembled WGS sequence"/>
</dbReference>
<sequence length="328" mass="35292">MSNVAPLVECILNVSEGRDEAVLGAFAEAITSVPGCKLLHQDTGAGAHRTVFTFAGPPEAVFEAAYRIYKVAAERIDMQLHQGEHPRIGAVDVCPFVPICGIEMADLVARTQVLGERLGAELGIPVFLYEESASAPHRRNLAAIRKGEYEGLAARADNPDWQPDYGPKLNPKFGATVLGARPFLIAWNINLAPEVPVEVAKDLAAKLRGSGRKGKPGLFPGLKAIGWHIPEFGRCQISCNVVDAEATDLAKVYLTAVSLADALGAKVTGSELIGLIPEQYLRRAGKSFCFGGDREEELEAAVSVLGLNDLGPFDWRVRVLDERGRLNS</sequence>
<organism evidence="10 11">
    <name type="scientific">Neolewinella aurantiaca</name>
    <dbReference type="NCBI Taxonomy" id="2602767"/>
    <lineage>
        <taxon>Bacteria</taxon>
        <taxon>Pseudomonadati</taxon>
        <taxon>Bacteroidota</taxon>
        <taxon>Saprospiria</taxon>
        <taxon>Saprospirales</taxon>
        <taxon>Lewinellaceae</taxon>
        <taxon>Neolewinella</taxon>
    </lineage>
</organism>
<dbReference type="NCBIfam" id="TIGR02024">
    <property type="entry name" value="FtcD"/>
    <property type="match status" value="1"/>
</dbReference>
<keyword evidence="5 10" id="KW-0808">Transferase</keyword>
<dbReference type="GO" id="GO:0030409">
    <property type="term" value="F:glutamate formimidoyltransferase activity"/>
    <property type="evidence" value="ECO:0007669"/>
    <property type="project" value="UniProtKB-EC"/>
</dbReference>
<keyword evidence="11" id="KW-1185">Reference proteome</keyword>
<dbReference type="PANTHER" id="PTHR12234">
    <property type="entry name" value="FORMIMINOTRANSFERASE-CYCLODEAMINASE"/>
    <property type="match status" value="1"/>
</dbReference>
<evidence type="ECO:0000259" key="9">
    <source>
        <dbReference type="SMART" id="SM01222"/>
    </source>
</evidence>
<dbReference type="OrthoDB" id="9773217at2"/>
<dbReference type="SUPFAM" id="SSF55116">
    <property type="entry name" value="Formiminotransferase domain of formiminotransferase-cyclodeaminase"/>
    <property type="match status" value="2"/>
</dbReference>
<keyword evidence="6" id="KW-0369">Histidine metabolism</keyword>
<dbReference type="InterPro" id="IPR037064">
    <property type="entry name" value="Formiminotransferase_N_sf"/>
</dbReference>
<dbReference type="InterPro" id="IPR037070">
    <property type="entry name" value="Formiminotransferase_C_sf"/>
</dbReference>
<comment type="subcellular location">
    <subcellularLocation>
        <location evidence="1">Cytoplasm</location>
    </subcellularLocation>
</comment>
<gene>
    <name evidence="10" type="primary">ftcD</name>
    <name evidence="10" type="ORF">FUA23_07920</name>
</gene>
<keyword evidence="7" id="KW-0290">Folate-binding</keyword>
<dbReference type="InterPro" id="IPR013802">
    <property type="entry name" value="Formiminotransferase_C"/>
</dbReference>
<evidence type="ECO:0000259" key="8">
    <source>
        <dbReference type="SMART" id="SM01221"/>
    </source>
</evidence>
<proteinExistence type="predicted"/>
<dbReference type="InterPro" id="IPR051623">
    <property type="entry name" value="FTCD"/>
</dbReference>
<feature type="domain" description="Formiminotransferase N-terminal subdomain" evidence="9">
    <location>
        <begin position="6"/>
        <end position="182"/>
    </location>
</feature>
<dbReference type="GO" id="GO:0019557">
    <property type="term" value="P:L-histidine catabolic process to glutamate and formate"/>
    <property type="evidence" value="ECO:0007669"/>
    <property type="project" value="UniProtKB-UniPathway"/>
</dbReference>
<evidence type="ECO:0000256" key="6">
    <source>
        <dbReference type="ARBA" id="ARBA00022808"/>
    </source>
</evidence>
<dbReference type="Gene3D" id="3.30.70.670">
    <property type="entry name" value="Formiminotransferase, C-terminal subdomain"/>
    <property type="match status" value="1"/>
</dbReference>
<evidence type="ECO:0000256" key="1">
    <source>
        <dbReference type="ARBA" id="ARBA00004496"/>
    </source>
</evidence>
<evidence type="ECO:0000313" key="11">
    <source>
        <dbReference type="Proteomes" id="UP000321907"/>
    </source>
</evidence>
<keyword evidence="4" id="KW-0963">Cytoplasm</keyword>
<dbReference type="EC" id="2.1.2.5" evidence="3"/>
<evidence type="ECO:0000256" key="4">
    <source>
        <dbReference type="ARBA" id="ARBA00022490"/>
    </source>
</evidence>
<dbReference type="GO" id="GO:0005737">
    <property type="term" value="C:cytoplasm"/>
    <property type="evidence" value="ECO:0007669"/>
    <property type="project" value="UniProtKB-SubCell"/>
</dbReference>
<dbReference type="GO" id="GO:0005542">
    <property type="term" value="F:folic acid binding"/>
    <property type="evidence" value="ECO:0007669"/>
    <property type="project" value="UniProtKB-KW"/>
</dbReference>
<name>A0A5C7FYI3_9BACT</name>
<dbReference type="Pfam" id="PF07837">
    <property type="entry name" value="FTCD_N"/>
    <property type="match status" value="1"/>
</dbReference>
<dbReference type="Gene3D" id="3.30.990.10">
    <property type="entry name" value="Formiminotransferase, N-terminal subdomain"/>
    <property type="match status" value="1"/>
</dbReference>
<accession>A0A5C7FYI3</accession>
<comment type="pathway">
    <text evidence="2">Amino-acid degradation; L-histidine degradation into L-glutamate; L-glutamate from N-formimidoyl-L-glutamate (transferase route): step 1/1.</text>
</comment>
<dbReference type="GO" id="GO:0019556">
    <property type="term" value="P:L-histidine catabolic process to glutamate and formamide"/>
    <property type="evidence" value="ECO:0007669"/>
    <property type="project" value="UniProtKB-UniPathway"/>
</dbReference>
<dbReference type="SMART" id="SM01221">
    <property type="entry name" value="FTCD"/>
    <property type="match status" value="1"/>
</dbReference>
<reference evidence="10 11" key="1">
    <citation type="submission" date="2019-08" db="EMBL/GenBank/DDBJ databases">
        <title>Lewinella sp. strain SSH13 Genome sequencing and assembly.</title>
        <authorList>
            <person name="Kim I."/>
        </authorList>
    </citation>
    <scope>NUCLEOTIDE SEQUENCE [LARGE SCALE GENOMIC DNA]</scope>
    <source>
        <strain evidence="10 11">SSH13</strain>
    </source>
</reference>
<dbReference type="InterPro" id="IPR022384">
    <property type="entry name" value="FormiminoTrfase_cat_dom_sf"/>
</dbReference>
<dbReference type="Pfam" id="PF02971">
    <property type="entry name" value="FTCD"/>
    <property type="match status" value="1"/>
</dbReference>
<dbReference type="AlphaFoldDB" id="A0A5C7FYI3"/>
<evidence type="ECO:0000256" key="7">
    <source>
        <dbReference type="ARBA" id="ARBA00022954"/>
    </source>
</evidence>
<dbReference type="InterPro" id="IPR012886">
    <property type="entry name" value="Formiminotransferase_N"/>
</dbReference>
<protein>
    <recommendedName>
        <fullName evidence="3">glutamate formimidoyltransferase</fullName>
        <ecNumber evidence="3">2.1.2.5</ecNumber>
    </recommendedName>
</protein>
<evidence type="ECO:0000313" key="10">
    <source>
        <dbReference type="EMBL" id="TXF90153.1"/>
    </source>
</evidence>
<evidence type="ECO:0000256" key="5">
    <source>
        <dbReference type="ARBA" id="ARBA00022679"/>
    </source>
</evidence>
<feature type="domain" description="Formiminotransferase C-terminal subdomain" evidence="8">
    <location>
        <begin position="183"/>
        <end position="323"/>
    </location>
</feature>